<dbReference type="AlphaFoldDB" id="A0A857M9P2"/>
<proteinExistence type="predicted"/>
<sequence>MTTQLEYSSVPEWARVQDDSGAELPDGSGAAYIVAGIGGPGTELANRWQDAVGRPVPVTLITADTADDALAPLDSALAASTVGVRLLVAGPAGDCLTVRAHALRAGLEDDEIHVSATGSGPIKVFCSHCRATTTADAGIDDVVPCAGCGRGLLVYYHVSRRKGSYLGFMVDAETVREGT</sequence>
<feature type="domain" description="Dimethylamine monooxygenase subunit DmmA-like C-terminal" evidence="1">
    <location>
        <begin position="123"/>
        <end position="167"/>
    </location>
</feature>
<protein>
    <recommendedName>
        <fullName evidence="1">Dimethylamine monooxygenase subunit DmmA-like C-terminal domain-containing protein</fullName>
    </recommendedName>
</protein>
<gene>
    <name evidence="2" type="ORF">GII30_01295</name>
</gene>
<dbReference type="NCBIfam" id="NF041259">
    <property type="entry name" value="mono_DmmA_fam"/>
    <property type="match status" value="1"/>
</dbReference>
<evidence type="ECO:0000313" key="2">
    <source>
        <dbReference type="EMBL" id="QHN38001.1"/>
    </source>
</evidence>
<organism evidence="2">
    <name type="scientific">Gordonia amarae</name>
    <dbReference type="NCBI Taxonomy" id="36821"/>
    <lineage>
        <taxon>Bacteria</taxon>
        <taxon>Bacillati</taxon>
        <taxon>Actinomycetota</taxon>
        <taxon>Actinomycetes</taxon>
        <taxon>Mycobacteriales</taxon>
        <taxon>Gordoniaceae</taxon>
        <taxon>Gordonia</taxon>
    </lineage>
</organism>
<name>A0A857M9P2_9ACTN</name>
<reference evidence="2" key="1">
    <citation type="journal article" date="2021" name="Nat. Microbiol.">
        <title>Cocultivation of an ultrasmall environmental parasitic bacterium with lytic ability against bacteria associated with wastewater foams.</title>
        <authorList>
            <person name="Batinovic S."/>
            <person name="Rose J.J.A."/>
            <person name="Ratcliffe J."/>
            <person name="Seviour R.J."/>
            <person name="Petrovski S."/>
        </authorList>
    </citation>
    <scope>NUCLEOTIDE SEQUENCE</scope>
    <source>
        <strain evidence="2">CON44</strain>
    </source>
</reference>
<dbReference type="EMBL" id="CP045810">
    <property type="protein sequence ID" value="QHN38001.1"/>
    <property type="molecule type" value="Genomic_DNA"/>
</dbReference>
<evidence type="ECO:0000259" key="1">
    <source>
        <dbReference type="Pfam" id="PF22289"/>
    </source>
</evidence>
<accession>A0A857M9P2</accession>
<dbReference type="InterPro" id="IPR048037">
    <property type="entry name" value="DmmA-like_C"/>
</dbReference>
<dbReference type="Pfam" id="PF22289">
    <property type="entry name" value="DmmA-like_C"/>
    <property type="match status" value="1"/>
</dbReference>
<dbReference type="RefSeq" id="WP_005189123.1">
    <property type="nucleotide sequence ID" value="NZ_CP045804.1"/>
</dbReference>